<feature type="domain" description="ATP-grasp" evidence="5">
    <location>
        <begin position="99"/>
        <end position="342"/>
    </location>
</feature>
<reference evidence="6 7" key="1">
    <citation type="journal article" date="2014" name="Nature">
        <title>An environmental bacterial taxon with a large and distinct metabolic repertoire.</title>
        <authorList>
            <person name="Wilson M.C."/>
            <person name="Mori T."/>
            <person name="Ruckert C."/>
            <person name="Uria A.R."/>
            <person name="Helf M.J."/>
            <person name="Takada K."/>
            <person name="Gernert C."/>
            <person name="Steffens U.A."/>
            <person name="Heycke N."/>
            <person name="Schmitt S."/>
            <person name="Rinke C."/>
            <person name="Helfrich E.J."/>
            <person name="Brachmann A.O."/>
            <person name="Gurgui C."/>
            <person name="Wakimoto T."/>
            <person name="Kracht M."/>
            <person name="Crusemann M."/>
            <person name="Hentschel U."/>
            <person name="Abe I."/>
            <person name="Matsunaga S."/>
            <person name="Kalinowski J."/>
            <person name="Takeyama H."/>
            <person name="Piel J."/>
        </authorList>
    </citation>
    <scope>NUCLEOTIDE SEQUENCE [LARGE SCALE GENOMIC DNA]</scope>
    <source>
        <strain evidence="7">TSY2</strain>
    </source>
</reference>
<name>W4M1Q5_9BACT</name>
<dbReference type="InterPro" id="IPR011095">
    <property type="entry name" value="Dala_Dala_lig_C"/>
</dbReference>
<dbReference type="InterPro" id="IPR011761">
    <property type="entry name" value="ATP-grasp"/>
</dbReference>
<evidence type="ECO:0000313" key="7">
    <source>
        <dbReference type="Proteomes" id="UP000019140"/>
    </source>
</evidence>
<keyword evidence="3" id="KW-0961">Cell wall biogenesis/degradation</keyword>
<dbReference type="SUPFAM" id="SSF56059">
    <property type="entry name" value="Glutathione synthetase ATP-binding domain-like"/>
    <property type="match status" value="1"/>
</dbReference>
<dbReference type="Gene3D" id="3.30.1490.20">
    <property type="entry name" value="ATP-grasp fold, A domain"/>
    <property type="match status" value="1"/>
</dbReference>
<sequence>MLLHVPLDRTAELDSAQTIETLRQAIASHGHEVVLIEADADAYEKLRNSGIDLVFNISEGTHGEDRESQLPAMLEMLGLPYTGSGPLALALCLHKGKAKEILSWHGIPTPLFRVATRPEDLADFACPFPRIVKLLHEGSSMGLSYDAVVDTPEALARRVAYVTQAYGQPAIVEQFIDGREFTVPVLGNHPPRALPVIEVFFSGPRPITLFQPDDPIILRYARAHGHRIAEPVAYRLSADSERIRIRTEEGGEIDIPVSLTTSVCPADIPDELTAALQETAVRAFQALECRDWGRIDMRVGADGIPQVLELNPIAGIDPTYWLPRSAAAEGMDYEALIGAIIQAACERYGSIF</sequence>
<dbReference type="Gene3D" id="3.40.50.20">
    <property type="match status" value="1"/>
</dbReference>
<dbReference type="EMBL" id="AZHX01001295">
    <property type="protein sequence ID" value="ETX04130.1"/>
    <property type="molecule type" value="Genomic_DNA"/>
</dbReference>
<evidence type="ECO:0000256" key="3">
    <source>
        <dbReference type="ARBA" id="ARBA00023316"/>
    </source>
</evidence>
<keyword evidence="7" id="KW-1185">Reference proteome</keyword>
<accession>W4M1Q5</accession>
<dbReference type="InterPro" id="IPR013815">
    <property type="entry name" value="ATP_grasp_subdomain_1"/>
</dbReference>
<dbReference type="GO" id="GO:0005524">
    <property type="term" value="F:ATP binding"/>
    <property type="evidence" value="ECO:0007669"/>
    <property type="project" value="UniProtKB-UniRule"/>
</dbReference>
<dbReference type="Pfam" id="PF07478">
    <property type="entry name" value="Dala_Dala_lig_C"/>
    <property type="match status" value="2"/>
</dbReference>
<comment type="similarity">
    <text evidence="1">Belongs to the D-alanine--D-alanine ligase family.</text>
</comment>
<dbReference type="InterPro" id="IPR016185">
    <property type="entry name" value="PreATP-grasp_dom_sf"/>
</dbReference>
<protein>
    <recommendedName>
        <fullName evidence="5">ATP-grasp domain-containing protein</fullName>
    </recommendedName>
</protein>
<keyword evidence="4" id="KW-0547">Nucleotide-binding</keyword>
<dbReference type="SUPFAM" id="SSF52440">
    <property type="entry name" value="PreATP-grasp domain"/>
    <property type="match status" value="1"/>
</dbReference>
<dbReference type="GO" id="GO:0008716">
    <property type="term" value="F:D-alanine-D-alanine ligase activity"/>
    <property type="evidence" value="ECO:0007669"/>
    <property type="project" value="InterPro"/>
</dbReference>
<comment type="caution">
    <text evidence="6">The sequence shown here is derived from an EMBL/GenBank/DDBJ whole genome shotgun (WGS) entry which is preliminary data.</text>
</comment>
<dbReference type="Proteomes" id="UP000019140">
    <property type="component" value="Unassembled WGS sequence"/>
</dbReference>
<evidence type="ECO:0000256" key="2">
    <source>
        <dbReference type="ARBA" id="ARBA00022598"/>
    </source>
</evidence>
<evidence type="ECO:0000256" key="1">
    <source>
        <dbReference type="ARBA" id="ARBA00010871"/>
    </source>
</evidence>
<dbReference type="PROSITE" id="PS50975">
    <property type="entry name" value="ATP_GRASP"/>
    <property type="match status" value="1"/>
</dbReference>
<dbReference type="Gene3D" id="3.30.470.20">
    <property type="entry name" value="ATP-grasp fold, B domain"/>
    <property type="match status" value="1"/>
</dbReference>
<dbReference type="PANTHER" id="PTHR23132">
    <property type="entry name" value="D-ALANINE--D-ALANINE LIGASE"/>
    <property type="match status" value="1"/>
</dbReference>
<dbReference type="AlphaFoldDB" id="W4M1Q5"/>
<organism evidence="6 7">
    <name type="scientific">Candidatus Entotheonella gemina</name>
    <dbReference type="NCBI Taxonomy" id="1429439"/>
    <lineage>
        <taxon>Bacteria</taxon>
        <taxon>Pseudomonadati</taxon>
        <taxon>Nitrospinota/Tectimicrobiota group</taxon>
        <taxon>Candidatus Tectimicrobiota</taxon>
        <taxon>Candidatus Entotheonellia</taxon>
        <taxon>Candidatus Entotheonellales</taxon>
        <taxon>Candidatus Entotheonellaceae</taxon>
        <taxon>Candidatus Entotheonella</taxon>
    </lineage>
</organism>
<dbReference type="HOGENOM" id="CLU_039268_2_0_7"/>
<evidence type="ECO:0000256" key="4">
    <source>
        <dbReference type="PROSITE-ProRule" id="PRU00409"/>
    </source>
</evidence>
<evidence type="ECO:0000259" key="5">
    <source>
        <dbReference type="PROSITE" id="PS50975"/>
    </source>
</evidence>
<gene>
    <name evidence="6" type="ORF">ETSY2_30570</name>
</gene>
<evidence type="ECO:0000313" key="6">
    <source>
        <dbReference type="EMBL" id="ETX04130.1"/>
    </source>
</evidence>
<dbReference type="GO" id="GO:0071555">
    <property type="term" value="P:cell wall organization"/>
    <property type="evidence" value="ECO:0007669"/>
    <property type="project" value="UniProtKB-KW"/>
</dbReference>
<dbReference type="GO" id="GO:0046872">
    <property type="term" value="F:metal ion binding"/>
    <property type="evidence" value="ECO:0007669"/>
    <property type="project" value="InterPro"/>
</dbReference>
<dbReference type="PANTHER" id="PTHR23132:SF23">
    <property type="entry name" value="D-ALANINE--D-ALANINE LIGASE B"/>
    <property type="match status" value="1"/>
</dbReference>
<keyword evidence="4" id="KW-0067">ATP-binding</keyword>
<keyword evidence="2" id="KW-0436">Ligase</keyword>
<proteinExistence type="inferred from homology"/>